<dbReference type="Proteomes" id="UP001163321">
    <property type="component" value="Chromosome 1"/>
</dbReference>
<organism evidence="1 2">
    <name type="scientific">Peronosclerospora sorghi</name>
    <dbReference type="NCBI Taxonomy" id="230839"/>
    <lineage>
        <taxon>Eukaryota</taxon>
        <taxon>Sar</taxon>
        <taxon>Stramenopiles</taxon>
        <taxon>Oomycota</taxon>
        <taxon>Peronosporomycetes</taxon>
        <taxon>Peronosporales</taxon>
        <taxon>Peronosporaceae</taxon>
        <taxon>Peronosclerospora</taxon>
    </lineage>
</organism>
<reference evidence="1 2" key="1">
    <citation type="journal article" date="2022" name="bioRxiv">
        <title>The genome of the oomycete Peronosclerospora sorghi, a cosmopolitan pathogen of maize and sorghum, is inflated with dispersed pseudogenes.</title>
        <authorList>
            <person name="Fletcher K."/>
            <person name="Martin F."/>
            <person name="Isakeit T."/>
            <person name="Cavanaugh K."/>
            <person name="Magill C."/>
            <person name="Michelmore R."/>
        </authorList>
    </citation>
    <scope>NUCLEOTIDE SEQUENCE [LARGE SCALE GENOMIC DNA]</scope>
    <source>
        <strain evidence="1">P6</strain>
    </source>
</reference>
<evidence type="ECO:0000313" key="1">
    <source>
        <dbReference type="EMBL" id="KAI9921847.1"/>
    </source>
</evidence>
<dbReference type="EMBL" id="CM047580">
    <property type="protein sequence ID" value="KAI9921847.1"/>
    <property type="molecule type" value="Genomic_DNA"/>
</dbReference>
<comment type="caution">
    <text evidence="1">The sequence shown here is derived from an EMBL/GenBank/DDBJ whole genome shotgun (WGS) entry which is preliminary data.</text>
</comment>
<proteinExistence type="predicted"/>
<gene>
    <name evidence="1" type="ORF">PsorP6_001061</name>
</gene>
<keyword evidence="2" id="KW-1185">Reference proteome</keyword>
<name>A0ACC0WSV5_9STRA</name>
<protein>
    <submittedName>
        <fullName evidence="1">Uncharacterized protein</fullName>
    </submittedName>
</protein>
<evidence type="ECO:0000313" key="2">
    <source>
        <dbReference type="Proteomes" id="UP001163321"/>
    </source>
</evidence>
<accession>A0ACC0WSV5</accession>
<sequence length="141" mass="16160">MLNEWLVLSFPWLTMFSSLLCGNSNNMLYPSQDREIRRLVFRCRNCGQAEDVEENCIYVNELVKDTRVQLDVLPGDVIDDPTLQRDFDVTCPACGHNGAVFIRSQDGVKQSTLALIWVCLNRDCQVDEEGNHLPSYRWMGS</sequence>